<dbReference type="Proteomes" id="UP001055811">
    <property type="component" value="Linkage Group LG02"/>
</dbReference>
<name>A0ACB9GG60_CICIN</name>
<comment type="caution">
    <text evidence="1">The sequence shown here is derived from an EMBL/GenBank/DDBJ whole genome shotgun (WGS) entry which is preliminary data.</text>
</comment>
<proteinExistence type="predicted"/>
<evidence type="ECO:0000313" key="2">
    <source>
        <dbReference type="Proteomes" id="UP001055811"/>
    </source>
</evidence>
<dbReference type="EMBL" id="CM042010">
    <property type="protein sequence ID" value="KAI3782468.1"/>
    <property type="molecule type" value="Genomic_DNA"/>
</dbReference>
<reference evidence="1 2" key="2">
    <citation type="journal article" date="2022" name="Mol. Ecol. Resour.">
        <title>The genomes of chicory, endive, great burdock and yacon provide insights into Asteraceae paleo-polyploidization history and plant inulin production.</title>
        <authorList>
            <person name="Fan W."/>
            <person name="Wang S."/>
            <person name="Wang H."/>
            <person name="Wang A."/>
            <person name="Jiang F."/>
            <person name="Liu H."/>
            <person name="Zhao H."/>
            <person name="Xu D."/>
            <person name="Zhang Y."/>
        </authorList>
    </citation>
    <scope>NUCLEOTIDE SEQUENCE [LARGE SCALE GENOMIC DNA]</scope>
    <source>
        <strain evidence="2">cv. Punajuju</strain>
        <tissue evidence="1">Leaves</tissue>
    </source>
</reference>
<sequence length="186" mass="21158">MDRYGILDDSFALSMAGQLPLSSLLTLMGAYREEPEYTVLSNLISVSSKVARIVADADNTLLDNIKMFFINLFQYSAKIGFDPKKGESHLDALLRGELFATLAVFGHEDTLLEANKRFQAFLEDRNTHLLPPDIRRAVYVAVMKKFSSNEKVKEVEEFFASRVKPSIARTLKQSIERNRKDVKTEY</sequence>
<accession>A0ACB9GG60</accession>
<reference evidence="2" key="1">
    <citation type="journal article" date="2022" name="Mol. Ecol. Resour.">
        <title>The genomes of chicory, endive, great burdock and yacon provide insights into Asteraceae palaeo-polyploidization history and plant inulin production.</title>
        <authorList>
            <person name="Fan W."/>
            <person name="Wang S."/>
            <person name="Wang H."/>
            <person name="Wang A."/>
            <person name="Jiang F."/>
            <person name="Liu H."/>
            <person name="Zhao H."/>
            <person name="Xu D."/>
            <person name="Zhang Y."/>
        </authorList>
    </citation>
    <scope>NUCLEOTIDE SEQUENCE [LARGE SCALE GENOMIC DNA]</scope>
    <source>
        <strain evidence="2">cv. Punajuju</strain>
    </source>
</reference>
<protein>
    <submittedName>
        <fullName evidence="1">Uncharacterized protein</fullName>
    </submittedName>
</protein>
<organism evidence="1 2">
    <name type="scientific">Cichorium intybus</name>
    <name type="common">Chicory</name>
    <dbReference type="NCBI Taxonomy" id="13427"/>
    <lineage>
        <taxon>Eukaryota</taxon>
        <taxon>Viridiplantae</taxon>
        <taxon>Streptophyta</taxon>
        <taxon>Embryophyta</taxon>
        <taxon>Tracheophyta</taxon>
        <taxon>Spermatophyta</taxon>
        <taxon>Magnoliopsida</taxon>
        <taxon>eudicotyledons</taxon>
        <taxon>Gunneridae</taxon>
        <taxon>Pentapetalae</taxon>
        <taxon>asterids</taxon>
        <taxon>campanulids</taxon>
        <taxon>Asterales</taxon>
        <taxon>Asteraceae</taxon>
        <taxon>Cichorioideae</taxon>
        <taxon>Cichorieae</taxon>
        <taxon>Cichoriinae</taxon>
        <taxon>Cichorium</taxon>
    </lineage>
</organism>
<keyword evidence="2" id="KW-1185">Reference proteome</keyword>
<evidence type="ECO:0000313" key="1">
    <source>
        <dbReference type="EMBL" id="KAI3782468.1"/>
    </source>
</evidence>
<gene>
    <name evidence="1" type="ORF">L2E82_12515</name>
</gene>